<reference evidence="1 4" key="2">
    <citation type="submission" date="2019-07" db="EMBL/GenBank/DDBJ databases">
        <title>antibiotic susceptibility of plant-derived lactic acid bacteria.</title>
        <authorList>
            <person name="Sugiyama M."/>
            <person name="Noda M."/>
        </authorList>
    </citation>
    <scope>NUCLEOTIDE SEQUENCE [LARGE SCALE GENOMIC DNA]</scope>
    <source>
        <strain evidence="1 4">15-1A</strain>
    </source>
</reference>
<dbReference type="EMBL" id="AP019810">
    <property type="protein sequence ID" value="BBM14058.1"/>
    <property type="molecule type" value="Genomic_DNA"/>
</dbReference>
<evidence type="ECO:0000313" key="3">
    <source>
        <dbReference type="Proteomes" id="UP000189299"/>
    </source>
</evidence>
<dbReference type="Proteomes" id="UP000189299">
    <property type="component" value="Unassembled WGS sequence"/>
</dbReference>
<dbReference type="EMBL" id="MSTR01000014">
    <property type="protein sequence ID" value="ONN41477.1"/>
    <property type="molecule type" value="Genomic_DNA"/>
</dbReference>
<evidence type="ECO:0000313" key="1">
    <source>
        <dbReference type="EMBL" id="BBM14058.1"/>
    </source>
</evidence>
<accession>A0A1A6G8I8</accession>
<evidence type="ECO:0000313" key="2">
    <source>
        <dbReference type="EMBL" id="ONN41477.1"/>
    </source>
</evidence>
<dbReference type="Proteomes" id="UP000509460">
    <property type="component" value="Chromosome"/>
</dbReference>
<sequence>MLFFVHFFDLSLSFGERFFVSHQSVFSNKKVLEGDQVGKLKYPVVGQESNLSKRKEMRTNG</sequence>
<organism evidence="2 3">
    <name type="scientific">Enterococcus mundtii</name>
    <dbReference type="NCBI Taxonomy" id="53346"/>
    <lineage>
        <taxon>Bacteria</taxon>
        <taxon>Bacillati</taxon>
        <taxon>Bacillota</taxon>
        <taxon>Bacilli</taxon>
        <taxon>Lactobacillales</taxon>
        <taxon>Enterococcaceae</taxon>
        <taxon>Enterococcus</taxon>
    </lineage>
</organism>
<protein>
    <submittedName>
        <fullName evidence="2">Uncharacterized protein</fullName>
    </submittedName>
</protein>
<name>A0A1A6G8I8_ENTMU</name>
<evidence type="ECO:0000313" key="4">
    <source>
        <dbReference type="Proteomes" id="UP000509460"/>
    </source>
</evidence>
<reference evidence="2 3" key="1">
    <citation type="submission" date="2016-12" db="EMBL/GenBank/DDBJ databases">
        <authorList>
            <person name="Song W.-J."/>
            <person name="Kurnit D.M."/>
        </authorList>
    </citation>
    <scope>NUCLEOTIDE SEQUENCE [LARGE SCALE GENOMIC DNA]</scope>
    <source>
        <strain evidence="2 3">CGB1038-1_S1</strain>
    </source>
</reference>
<dbReference type="AlphaFoldDB" id="A0A1A6G8I8"/>
<gene>
    <name evidence="2" type="ORF">BTN92_12925</name>
    <name evidence="1" type="ORF">EM151A_0820</name>
</gene>
<proteinExistence type="predicted"/>